<dbReference type="Proteomes" id="UP000601171">
    <property type="component" value="Unassembled WGS sequence"/>
</dbReference>
<dbReference type="Gene3D" id="3.30.1490.20">
    <property type="entry name" value="ATP-grasp fold, A domain"/>
    <property type="match status" value="1"/>
</dbReference>
<dbReference type="InterPro" id="IPR000291">
    <property type="entry name" value="D-Ala_lig_Van_CS"/>
</dbReference>
<keyword evidence="8" id="KW-0573">Peptidoglycan synthesis</keyword>
<keyword evidence="5 10" id="KW-0547">Nucleotide-binding</keyword>
<dbReference type="GO" id="GO:0008360">
    <property type="term" value="P:regulation of cell shape"/>
    <property type="evidence" value="ECO:0007669"/>
    <property type="project" value="UniProtKB-KW"/>
</dbReference>
<gene>
    <name evidence="12" type="ORF">H8707_14550</name>
</gene>
<evidence type="ECO:0000256" key="9">
    <source>
        <dbReference type="ARBA" id="ARBA00023316"/>
    </source>
</evidence>
<evidence type="ECO:0000256" key="4">
    <source>
        <dbReference type="ARBA" id="ARBA00022598"/>
    </source>
</evidence>
<dbReference type="PANTHER" id="PTHR23132:SF23">
    <property type="entry name" value="D-ALANINE--D-ALANINE LIGASE B"/>
    <property type="match status" value="1"/>
</dbReference>
<keyword evidence="3" id="KW-0963">Cytoplasm</keyword>
<dbReference type="GO" id="GO:0046872">
    <property type="term" value="F:metal ion binding"/>
    <property type="evidence" value="ECO:0007669"/>
    <property type="project" value="InterPro"/>
</dbReference>
<dbReference type="AlphaFoldDB" id="A0A926EZU2"/>
<proteinExistence type="inferred from homology"/>
<feature type="domain" description="ATP-grasp" evidence="11">
    <location>
        <begin position="110"/>
        <end position="318"/>
    </location>
</feature>
<dbReference type="GO" id="GO:0005524">
    <property type="term" value="F:ATP binding"/>
    <property type="evidence" value="ECO:0007669"/>
    <property type="project" value="UniProtKB-UniRule"/>
</dbReference>
<evidence type="ECO:0000313" key="12">
    <source>
        <dbReference type="EMBL" id="MBC8589432.1"/>
    </source>
</evidence>
<dbReference type="InterPro" id="IPR013815">
    <property type="entry name" value="ATP_grasp_subdomain_1"/>
</dbReference>
<dbReference type="SUPFAM" id="SSF52440">
    <property type="entry name" value="PreATP-grasp domain"/>
    <property type="match status" value="1"/>
</dbReference>
<dbReference type="Gene3D" id="3.30.470.20">
    <property type="entry name" value="ATP-grasp fold, B domain"/>
    <property type="match status" value="1"/>
</dbReference>
<evidence type="ECO:0000256" key="8">
    <source>
        <dbReference type="ARBA" id="ARBA00022984"/>
    </source>
</evidence>
<evidence type="ECO:0000256" key="5">
    <source>
        <dbReference type="ARBA" id="ARBA00022741"/>
    </source>
</evidence>
<dbReference type="PROSITE" id="PS00844">
    <property type="entry name" value="DALA_DALA_LIGASE_2"/>
    <property type="match status" value="1"/>
</dbReference>
<dbReference type="Gene3D" id="3.40.50.20">
    <property type="match status" value="1"/>
</dbReference>
<keyword evidence="6 10" id="KW-0067">ATP-binding</keyword>
<keyword evidence="4" id="KW-0436">Ligase</keyword>
<dbReference type="RefSeq" id="WP_262430900.1">
    <property type="nucleotide sequence ID" value="NZ_JACRTG010000034.1"/>
</dbReference>
<evidence type="ECO:0000256" key="3">
    <source>
        <dbReference type="ARBA" id="ARBA00022490"/>
    </source>
</evidence>
<keyword evidence="13" id="KW-1185">Reference proteome</keyword>
<protein>
    <submittedName>
        <fullName evidence="12">ATP-grasp domain-containing protein</fullName>
    </submittedName>
</protein>
<reference evidence="12" key="1">
    <citation type="submission" date="2020-08" db="EMBL/GenBank/DDBJ databases">
        <title>Genome public.</title>
        <authorList>
            <person name="Liu C."/>
            <person name="Sun Q."/>
        </authorList>
    </citation>
    <scope>NUCLEOTIDE SEQUENCE</scope>
    <source>
        <strain evidence="12">BX21</strain>
    </source>
</reference>
<keyword evidence="7" id="KW-0133">Cell shape</keyword>
<dbReference type="SUPFAM" id="SSF56059">
    <property type="entry name" value="Glutathione synthetase ATP-binding domain-like"/>
    <property type="match status" value="1"/>
</dbReference>
<evidence type="ECO:0000256" key="10">
    <source>
        <dbReference type="PROSITE-ProRule" id="PRU00409"/>
    </source>
</evidence>
<dbReference type="InterPro" id="IPR011761">
    <property type="entry name" value="ATP-grasp"/>
</dbReference>
<evidence type="ECO:0000259" key="11">
    <source>
        <dbReference type="PROSITE" id="PS50975"/>
    </source>
</evidence>
<dbReference type="InterPro" id="IPR016185">
    <property type="entry name" value="PreATP-grasp_dom_sf"/>
</dbReference>
<dbReference type="GO" id="GO:0008716">
    <property type="term" value="F:D-alanine-D-alanine ligase activity"/>
    <property type="evidence" value="ECO:0007669"/>
    <property type="project" value="InterPro"/>
</dbReference>
<evidence type="ECO:0000256" key="6">
    <source>
        <dbReference type="ARBA" id="ARBA00022840"/>
    </source>
</evidence>
<dbReference type="EMBL" id="JACRTG010000034">
    <property type="protein sequence ID" value="MBC8589432.1"/>
    <property type="molecule type" value="Genomic_DNA"/>
</dbReference>
<dbReference type="PROSITE" id="PS50975">
    <property type="entry name" value="ATP_GRASP"/>
    <property type="match status" value="1"/>
</dbReference>
<evidence type="ECO:0000256" key="7">
    <source>
        <dbReference type="ARBA" id="ARBA00022960"/>
    </source>
</evidence>
<accession>A0A926EZU2</accession>
<evidence type="ECO:0000256" key="1">
    <source>
        <dbReference type="ARBA" id="ARBA00004496"/>
    </source>
</evidence>
<dbReference type="GO" id="GO:0005737">
    <property type="term" value="C:cytoplasm"/>
    <property type="evidence" value="ECO:0007669"/>
    <property type="project" value="UniProtKB-SubCell"/>
</dbReference>
<evidence type="ECO:0000256" key="2">
    <source>
        <dbReference type="ARBA" id="ARBA00010871"/>
    </source>
</evidence>
<dbReference type="GO" id="GO:0009252">
    <property type="term" value="P:peptidoglycan biosynthetic process"/>
    <property type="evidence" value="ECO:0007669"/>
    <property type="project" value="UniProtKB-KW"/>
</dbReference>
<dbReference type="GO" id="GO:0071555">
    <property type="term" value="P:cell wall organization"/>
    <property type="evidence" value="ECO:0007669"/>
    <property type="project" value="UniProtKB-KW"/>
</dbReference>
<comment type="caution">
    <text evidence="12">The sequence shown here is derived from an EMBL/GenBank/DDBJ whole genome shotgun (WGS) entry which is preliminary data.</text>
</comment>
<organism evidence="12 13">
    <name type="scientific">Paratissierella segnis</name>
    <dbReference type="NCBI Taxonomy" id="2763679"/>
    <lineage>
        <taxon>Bacteria</taxon>
        <taxon>Bacillati</taxon>
        <taxon>Bacillota</taxon>
        <taxon>Tissierellia</taxon>
        <taxon>Tissierellales</taxon>
        <taxon>Tissierellaceae</taxon>
        <taxon>Paratissierella</taxon>
    </lineage>
</organism>
<dbReference type="Pfam" id="PF07478">
    <property type="entry name" value="Dala_Dala_lig_C"/>
    <property type="match status" value="1"/>
</dbReference>
<name>A0A926EZU2_9FIRM</name>
<sequence length="334" mass="37812">MKIAIVTDKSRKTFLPGEEGIQEDKQHKDTMTQIREALSDKFEVINLIMDQDIIKNIKQQKVNLVFNLCNGVRGEGSLSQLPAILESEGIAYTGSTPLAHGLAYNKIISGKIFLASKIPSPRFSYMKSTEGIDELKLNYPLILKPKDEGSSRGIHNDSLVFNKKLLTRKLKELLGKYNPPIMIMEYVEGREFTVGLLGNGDDIQVLPILEIDLSNLPEGINKIYSFEAKFKFDEYVKYHLPARVDEETYKNMSEIAVKAYKSLGLRDYARVDIRLKNDIPYVIEVNSLPGLDKYNSDICKMAEKAGIKYDELIKRIVKMGLSRVDSINKNLLIS</sequence>
<keyword evidence="9" id="KW-0961">Cell wall biogenesis/degradation</keyword>
<comment type="subcellular location">
    <subcellularLocation>
        <location evidence="1">Cytoplasm</location>
    </subcellularLocation>
</comment>
<evidence type="ECO:0000313" key="13">
    <source>
        <dbReference type="Proteomes" id="UP000601171"/>
    </source>
</evidence>
<comment type="similarity">
    <text evidence="2">Belongs to the D-alanine--D-alanine ligase family.</text>
</comment>
<dbReference type="PANTHER" id="PTHR23132">
    <property type="entry name" value="D-ALANINE--D-ALANINE LIGASE"/>
    <property type="match status" value="1"/>
</dbReference>
<dbReference type="InterPro" id="IPR011095">
    <property type="entry name" value="Dala_Dala_lig_C"/>
</dbReference>